<keyword evidence="3" id="KW-1185">Reference proteome</keyword>
<dbReference type="InterPro" id="IPR012459">
    <property type="entry name" value="Rrp15"/>
</dbReference>
<sequence length="166" mass="19246">MTEPEEKLSKFHEKLYGLFEKYKNEEVDVDKIVNENFKRGPEQRAAPGAPKKHVIDAKGHEPFSHWNPETESQYLKLATKGVIELFNMINNHRKRKARTKEGQPEEKKSKKVANPSYDSKTGNKERGFPKSNLKSRISTARHMSGPNENGKTKRRLNDKIKQSFRI</sequence>
<reference evidence="2 3" key="1">
    <citation type="journal article" date="2014" name="Genome Biol. Evol.">
        <title>The genome of the myxosporean Thelohanellus kitauei shows adaptations to nutrient acquisition within its fish host.</title>
        <authorList>
            <person name="Yang Y."/>
            <person name="Xiong J."/>
            <person name="Zhou Z."/>
            <person name="Huo F."/>
            <person name="Miao W."/>
            <person name="Ran C."/>
            <person name="Liu Y."/>
            <person name="Zhang J."/>
            <person name="Feng J."/>
            <person name="Wang M."/>
            <person name="Wang M."/>
            <person name="Wang L."/>
            <person name="Yao B."/>
        </authorList>
    </citation>
    <scope>NUCLEOTIDE SEQUENCE [LARGE SCALE GENOMIC DNA]</scope>
    <source>
        <strain evidence="2">Wuqing</strain>
    </source>
</reference>
<feature type="region of interest" description="Disordered" evidence="1">
    <location>
        <begin position="38"/>
        <end position="67"/>
    </location>
</feature>
<proteinExistence type="predicted"/>
<accession>A0A0C2N786</accession>
<comment type="caution">
    <text evidence="2">The sequence shown here is derived from an EMBL/GenBank/DDBJ whole genome shotgun (WGS) entry which is preliminary data.</text>
</comment>
<name>A0A0C2N786_THEKT</name>
<dbReference type="Pfam" id="PF07890">
    <property type="entry name" value="Rrp15p"/>
    <property type="match status" value="1"/>
</dbReference>
<feature type="compositionally biased region" description="Basic and acidic residues" evidence="1">
    <location>
        <begin position="155"/>
        <end position="166"/>
    </location>
</feature>
<dbReference type="AlphaFoldDB" id="A0A0C2N786"/>
<dbReference type="EMBL" id="JWZT01001363">
    <property type="protein sequence ID" value="KII72170.1"/>
    <property type="molecule type" value="Genomic_DNA"/>
</dbReference>
<protein>
    <submittedName>
        <fullName evidence="2">Uncharacterized protein</fullName>
    </submittedName>
</protein>
<evidence type="ECO:0000256" key="1">
    <source>
        <dbReference type="SAM" id="MobiDB-lite"/>
    </source>
</evidence>
<feature type="compositionally biased region" description="Basic and acidic residues" evidence="1">
    <location>
        <begin position="53"/>
        <end position="63"/>
    </location>
</feature>
<organism evidence="2 3">
    <name type="scientific">Thelohanellus kitauei</name>
    <name type="common">Myxosporean</name>
    <dbReference type="NCBI Taxonomy" id="669202"/>
    <lineage>
        <taxon>Eukaryota</taxon>
        <taxon>Metazoa</taxon>
        <taxon>Cnidaria</taxon>
        <taxon>Myxozoa</taxon>
        <taxon>Myxosporea</taxon>
        <taxon>Bivalvulida</taxon>
        <taxon>Platysporina</taxon>
        <taxon>Myxobolidae</taxon>
        <taxon>Thelohanellus</taxon>
    </lineage>
</organism>
<evidence type="ECO:0000313" key="3">
    <source>
        <dbReference type="Proteomes" id="UP000031668"/>
    </source>
</evidence>
<dbReference type="GO" id="GO:0006364">
    <property type="term" value="P:rRNA processing"/>
    <property type="evidence" value="ECO:0007669"/>
    <property type="project" value="InterPro"/>
</dbReference>
<gene>
    <name evidence="2" type="ORF">RF11_10264</name>
</gene>
<feature type="compositionally biased region" description="Basic and acidic residues" evidence="1">
    <location>
        <begin position="99"/>
        <end position="108"/>
    </location>
</feature>
<evidence type="ECO:0000313" key="2">
    <source>
        <dbReference type="EMBL" id="KII72170.1"/>
    </source>
</evidence>
<dbReference type="Proteomes" id="UP000031668">
    <property type="component" value="Unassembled WGS sequence"/>
</dbReference>
<feature type="region of interest" description="Disordered" evidence="1">
    <location>
        <begin position="89"/>
        <end position="166"/>
    </location>
</feature>